<dbReference type="RefSeq" id="WP_168149208.1">
    <property type="nucleotide sequence ID" value="NZ_JAAVXB010000010.1"/>
</dbReference>
<dbReference type="Gene3D" id="3.10.490.10">
    <property type="entry name" value="Gamma-glutamyl cyclotransferase-like"/>
    <property type="match status" value="1"/>
</dbReference>
<dbReference type="CDD" id="cd06661">
    <property type="entry name" value="GGCT_like"/>
    <property type="match status" value="1"/>
</dbReference>
<comment type="caution">
    <text evidence="2">The sequence shown here is derived from an EMBL/GenBank/DDBJ whole genome shotgun (WGS) entry which is preliminary data.</text>
</comment>
<organism evidence="2 3">
    <name type="scientific">Solimonas marina</name>
    <dbReference type="NCBI Taxonomy" id="2714601"/>
    <lineage>
        <taxon>Bacteria</taxon>
        <taxon>Pseudomonadati</taxon>
        <taxon>Pseudomonadota</taxon>
        <taxon>Gammaproteobacteria</taxon>
        <taxon>Nevskiales</taxon>
        <taxon>Nevskiaceae</taxon>
        <taxon>Solimonas</taxon>
    </lineage>
</organism>
<evidence type="ECO:0000313" key="2">
    <source>
        <dbReference type="EMBL" id="NKF23889.1"/>
    </source>
</evidence>
<dbReference type="EMBL" id="JAAVXB010000010">
    <property type="protein sequence ID" value="NKF23889.1"/>
    <property type="molecule type" value="Genomic_DNA"/>
</dbReference>
<dbReference type="InterPro" id="IPR009288">
    <property type="entry name" value="AIG2-like_dom"/>
</dbReference>
<accession>A0A970BA05</accession>
<dbReference type="AlphaFoldDB" id="A0A970BA05"/>
<sequence>MRTPYLFVYGTLRRCCRRPEHEELVAHAEFVGPGTIQGRLYEVDGYPGAVDSDDANERVHGELYRIRDAVALFAVLDEYEEYSARFPTPHEYVRAQRTVAVEDGGHVQACIYLYHRPTHERRRIICGDYAATTP</sequence>
<evidence type="ECO:0000313" key="3">
    <source>
        <dbReference type="Proteomes" id="UP000653472"/>
    </source>
</evidence>
<dbReference type="SUPFAM" id="SSF110857">
    <property type="entry name" value="Gamma-glutamyl cyclotransferase-like"/>
    <property type="match status" value="1"/>
</dbReference>
<name>A0A970BA05_9GAMM</name>
<dbReference type="Pfam" id="PF06094">
    <property type="entry name" value="GGACT"/>
    <property type="match status" value="1"/>
</dbReference>
<dbReference type="InterPro" id="IPR036568">
    <property type="entry name" value="GGCT-like_sf"/>
</dbReference>
<gene>
    <name evidence="2" type="ORF">G7Y82_16365</name>
</gene>
<feature type="domain" description="Gamma-glutamylcyclotransferase AIG2-like" evidence="1">
    <location>
        <begin position="6"/>
        <end position="130"/>
    </location>
</feature>
<evidence type="ECO:0000259" key="1">
    <source>
        <dbReference type="Pfam" id="PF06094"/>
    </source>
</evidence>
<keyword evidence="3" id="KW-1185">Reference proteome</keyword>
<dbReference type="Proteomes" id="UP000653472">
    <property type="component" value="Unassembled WGS sequence"/>
</dbReference>
<reference evidence="2" key="1">
    <citation type="submission" date="2020-03" db="EMBL/GenBank/DDBJ databases">
        <title>Solimonas marina sp. nov., isolated from deep seawater of the Pacific Ocean.</title>
        <authorList>
            <person name="Liu X."/>
            <person name="Lai Q."/>
            <person name="Sun F."/>
            <person name="Gai Y."/>
            <person name="Li G."/>
            <person name="Shao Z."/>
        </authorList>
    </citation>
    <scope>NUCLEOTIDE SEQUENCE</scope>
    <source>
        <strain evidence="2">C16B3</strain>
    </source>
</reference>
<protein>
    <submittedName>
        <fullName evidence="2">Gamma-glutamylcyclotransferase</fullName>
    </submittedName>
</protein>
<dbReference type="InterPro" id="IPR013024">
    <property type="entry name" value="GGCT-like"/>
</dbReference>
<proteinExistence type="predicted"/>